<accession>A0A1X0P8C4</accession>
<dbReference type="RefSeq" id="XP_028887157.1">
    <property type="nucleotide sequence ID" value="XM_029021735.1"/>
</dbReference>
<protein>
    <submittedName>
        <fullName evidence="2">Uncharacterized protein</fullName>
    </submittedName>
</protein>
<dbReference type="VEuPathDB" id="TriTrypDB:TM35_000024170"/>
<dbReference type="OrthoDB" id="263737at2759"/>
<dbReference type="Proteomes" id="UP000192257">
    <property type="component" value="Unassembled WGS sequence"/>
</dbReference>
<comment type="caution">
    <text evidence="2">The sequence shown here is derived from an EMBL/GenBank/DDBJ whole genome shotgun (WGS) entry which is preliminary data.</text>
</comment>
<proteinExistence type="predicted"/>
<evidence type="ECO:0000313" key="3">
    <source>
        <dbReference type="Proteomes" id="UP000192257"/>
    </source>
</evidence>
<reference evidence="2 3" key="1">
    <citation type="submission" date="2017-03" db="EMBL/GenBank/DDBJ databases">
        <title>An alternative strategy for trypanosome survival in the mammalian bloodstream revealed through genome and transcriptome analysis of the ubiquitous bovine parasite Trypanosoma (Megatrypanum) theileri.</title>
        <authorList>
            <person name="Kelly S."/>
            <person name="Ivens A."/>
            <person name="Mott A."/>
            <person name="O'Neill E."/>
            <person name="Emms D."/>
            <person name="Macleod O."/>
            <person name="Voorheis P."/>
            <person name="Matthews J."/>
            <person name="Matthews K."/>
            <person name="Carrington M."/>
        </authorList>
    </citation>
    <scope>NUCLEOTIDE SEQUENCE [LARGE SCALE GENOMIC DNA]</scope>
    <source>
        <strain evidence="2">Edinburgh</strain>
    </source>
</reference>
<dbReference type="GeneID" id="39981515"/>
<feature type="region of interest" description="Disordered" evidence="1">
    <location>
        <begin position="249"/>
        <end position="278"/>
    </location>
</feature>
<feature type="compositionally biased region" description="Low complexity" evidence="1">
    <location>
        <begin position="257"/>
        <end position="273"/>
    </location>
</feature>
<sequence length="306" mass="33701">MFRTAFICRRRAVALFTFKHFRPRRRLPMTPANVPNVFAETLDPRDRLLRQSSAGAGASRFLVLDGQQRVRGVYHPVLCLPYPRDGDGVLGITVETYMQRVQEKQQQREQKKEEEGESAAAAGCVFVVLAHGNGLTAAAYAADGACTMLPMHVKMTGTTTCDMRPFVGAARLADDFAVMTAEYFADCIQPCNTFLFLSNTNSSNSSNASVCTFGGMRAAWRERGLDDVSPLRFDDPRWVSLPDTVVRQPYNISGSTNDNNNNSNNNNNNNNNNKTPFFERDIDGDRVPTAAGLAAGMQAGLLELDT</sequence>
<gene>
    <name evidence="2" type="ORF">TM35_000024170</name>
</gene>
<organism evidence="2 3">
    <name type="scientific">Trypanosoma theileri</name>
    <dbReference type="NCBI Taxonomy" id="67003"/>
    <lineage>
        <taxon>Eukaryota</taxon>
        <taxon>Discoba</taxon>
        <taxon>Euglenozoa</taxon>
        <taxon>Kinetoplastea</taxon>
        <taxon>Metakinetoplastina</taxon>
        <taxon>Trypanosomatida</taxon>
        <taxon>Trypanosomatidae</taxon>
        <taxon>Trypanosoma</taxon>
    </lineage>
</organism>
<keyword evidence="3" id="KW-1185">Reference proteome</keyword>
<evidence type="ECO:0000256" key="1">
    <source>
        <dbReference type="SAM" id="MobiDB-lite"/>
    </source>
</evidence>
<evidence type="ECO:0000313" key="2">
    <source>
        <dbReference type="EMBL" id="ORC93091.1"/>
    </source>
</evidence>
<dbReference type="AlphaFoldDB" id="A0A1X0P8C4"/>
<name>A0A1X0P8C4_9TRYP</name>
<dbReference type="EMBL" id="NBCO01000002">
    <property type="protein sequence ID" value="ORC93091.1"/>
    <property type="molecule type" value="Genomic_DNA"/>
</dbReference>